<gene>
    <name evidence="8" type="ORF">UA08_00987</name>
</gene>
<organism evidence="8 9">
    <name type="scientific">Talaromyces atroroseus</name>
    <dbReference type="NCBI Taxonomy" id="1441469"/>
    <lineage>
        <taxon>Eukaryota</taxon>
        <taxon>Fungi</taxon>
        <taxon>Dikarya</taxon>
        <taxon>Ascomycota</taxon>
        <taxon>Pezizomycotina</taxon>
        <taxon>Eurotiomycetes</taxon>
        <taxon>Eurotiomycetidae</taxon>
        <taxon>Eurotiales</taxon>
        <taxon>Trichocomaceae</taxon>
        <taxon>Talaromyces</taxon>
        <taxon>Talaromyces sect. Trachyspermi</taxon>
    </lineage>
</organism>
<evidence type="ECO:0000256" key="2">
    <source>
        <dbReference type="ARBA" id="ARBA00022630"/>
    </source>
</evidence>
<dbReference type="PANTHER" id="PTHR47178:SF5">
    <property type="entry name" value="FAD-BINDING DOMAIN-CONTAINING PROTEIN"/>
    <property type="match status" value="1"/>
</dbReference>
<dbReference type="AlphaFoldDB" id="A0A225AQI4"/>
<keyword evidence="6" id="KW-1133">Transmembrane helix</keyword>
<dbReference type="OrthoDB" id="245563at2759"/>
<comment type="caution">
    <text evidence="8">The sequence shown here is derived from an EMBL/GenBank/DDBJ whole genome shotgun (WGS) entry which is preliminary data.</text>
</comment>
<evidence type="ECO:0000313" key="9">
    <source>
        <dbReference type="Proteomes" id="UP000214365"/>
    </source>
</evidence>
<dbReference type="InterPro" id="IPR002156">
    <property type="entry name" value="RNaseH_domain"/>
</dbReference>
<dbReference type="GO" id="GO:0003676">
    <property type="term" value="F:nucleic acid binding"/>
    <property type="evidence" value="ECO:0007669"/>
    <property type="project" value="InterPro"/>
</dbReference>
<evidence type="ECO:0000256" key="3">
    <source>
        <dbReference type="ARBA" id="ARBA00022827"/>
    </source>
</evidence>
<dbReference type="SUPFAM" id="SSF53098">
    <property type="entry name" value="Ribonuclease H-like"/>
    <property type="match status" value="1"/>
</dbReference>
<accession>A0A225AQI4</accession>
<sequence length="425" mass="47253">MPDTVGVIIIGAGISGLALARSLSQQNISYMLYESDASLHARPQGYRVRISDEGIQALEQSLSEAHFAKLNASCSLGAGPSNIPQAILDAKSGGVSGGGPLFRPGTRAPISARPQRKPLSADRGVLRKTLLEGIQDRVVFGQKFEHYVDVDGGVVAHFEGGLEVKGSVLVGANGTWSRVRRTLMPSFTILDSSVGLRNTPLNAFVCYISFFLSISFHLSPLFFAFINLPYRQEEKHQLRYRHLYLDIMAYAIMIYVDGGCRRNGSSNAIGAAAAVRKLRWRGKHEHIEQRLSGYSDATNQRAEITAIILGLKMALGCYDDLYCPKPRLHVTIHSDSKYAVNCMNTWIYKWANNGWINSRGNDVANQDLIREASSLDDDVRLLGRVNYVWIPRSENELADGYCNLEMDRMENERVYNYDSDSSDDY</sequence>
<dbReference type="Pfam" id="PF13450">
    <property type="entry name" value="NAD_binding_8"/>
    <property type="match status" value="1"/>
</dbReference>
<dbReference type="GO" id="GO:0004497">
    <property type="term" value="F:monooxygenase activity"/>
    <property type="evidence" value="ECO:0007669"/>
    <property type="project" value="UniProtKB-KW"/>
</dbReference>
<dbReference type="PRINTS" id="PR00420">
    <property type="entry name" value="RNGMNOXGNASE"/>
</dbReference>
<dbReference type="Gene3D" id="3.30.420.10">
    <property type="entry name" value="Ribonuclease H-like superfamily/Ribonuclease H"/>
    <property type="match status" value="1"/>
</dbReference>
<dbReference type="EMBL" id="LFMY01000001">
    <property type="protein sequence ID" value="OKL63881.1"/>
    <property type="molecule type" value="Genomic_DNA"/>
</dbReference>
<feature type="transmembrane region" description="Helical" evidence="6">
    <location>
        <begin position="207"/>
        <end position="228"/>
    </location>
</feature>
<evidence type="ECO:0000256" key="4">
    <source>
        <dbReference type="ARBA" id="ARBA00023002"/>
    </source>
</evidence>
<dbReference type="Pfam" id="PF00075">
    <property type="entry name" value="RNase_H"/>
    <property type="match status" value="1"/>
</dbReference>
<dbReference type="RefSeq" id="XP_020124002.1">
    <property type="nucleotide sequence ID" value="XM_020260853.1"/>
</dbReference>
<dbReference type="SUPFAM" id="SSF51905">
    <property type="entry name" value="FAD/NAD(P)-binding domain"/>
    <property type="match status" value="1"/>
</dbReference>
<keyword evidence="5" id="KW-0503">Monooxygenase</keyword>
<dbReference type="GO" id="GO:0004523">
    <property type="term" value="F:RNA-DNA hybrid ribonuclease activity"/>
    <property type="evidence" value="ECO:0007669"/>
    <property type="project" value="InterPro"/>
</dbReference>
<dbReference type="Proteomes" id="UP000214365">
    <property type="component" value="Unassembled WGS sequence"/>
</dbReference>
<dbReference type="PROSITE" id="PS50879">
    <property type="entry name" value="RNASE_H_1"/>
    <property type="match status" value="1"/>
</dbReference>
<dbReference type="InterPro" id="IPR012337">
    <property type="entry name" value="RNaseH-like_sf"/>
</dbReference>
<dbReference type="Gene3D" id="3.50.50.60">
    <property type="entry name" value="FAD/NAD(P)-binding domain"/>
    <property type="match status" value="1"/>
</dbReference>
<evidence type="ECO:0000313" key="8">
    <source>
        <dbReference type="EMBL" id="OKL63881.1"/>
    </source>
</evidence>
<keyword evidence="4" id="KW-0560">Oxidoreductase</keyword>
<keyword evidence="6" id="KW-0812">Transmembrane</keyword>
<dbReference type="InterPro" id="IPR036188">
    <property type="entry name" value="FAD/NAD-bd_sf"/>
</dbReference>
<dbReference type="PANTHER" id="PTHR47178">
    <property type="entry name" value="MONOOXYGENASE, FAD-BINDING"/>
    <property type="match status" value="1"/>
</dbReference>
<name>A0A225AQI4_TALAT</name>
<keyword evidence="9" id="KW-1185">Reference proteome</keyword>
<evidence type="ECO:0000256" key="6">
    <source>
        <dbReference type="SAM" id="Phobius"/>
    </source>
</evidence>
<evidence type="ECO:0000256" key="1">
    <source>
        <dbReference type="ARBA" id="ARBA00001974"/>
    </source>
</evidence>
<keyword evidence="6" id="KW-0472">Membrane</keyword>
<dbReference type="InterPro" id="IPR036397">
    <property type="entry name" value="RNaseH_sf"/>
</dbReference>
<protein>
    <recommendedName>
        <fullName evidence="7">RNase H type-1 domain-containing protein</fullName>
    </recommendedName>
</protein>
<proteinExistence type="predicted"/>
<keyword evidence="2" id="KW-0285">Flavoprotein</keyword>
<evidence type="ECO:0000256" key="5">
    <source>
        <dbReference type="ARBA" id="ARBA00023033"/>
    </source>
</evidence>
<evidence type="ECO:0000259" key="7">
    <source>
        <dbReference type="PROSITE" id="PS50879"/>
    </source>
</evidence>
<comment type="cofactor">
    <cofactor evidence="1">
        <name>FAD</name>
        <dbReference type="ChEBI" id="CHEBI:57692"/>
    </cofactor>
</comment>
<reference evidence="8 9" key="1">
    <citation type="submission" date="2015-06" db="EMBL/GenBank/DDBJ databases">
        <title>Talaromyces atroroseus IBT 11181 draft genome.</title>
        <authorList>
            <person name="Rasmussen K.B."/>
            <person name="Rasmussen S."/>
            <person name="Petersen B."/>
            <person name="Sicheritz-Ponten T."/>
            <person name="Mortensen U.H."/>
            <person name="Thrane U."/>
        </authorList>
    </citation>
    <scope>NUCLEOTIDE SEQUENCE [LARGE SCALE GENOMIC DNA]</scope>
    <source>
        <strain evidence="8 9">IBT 11181</strain>
    </source>
</reference>
<keyword evidence="3" id="KW-0274">FAD</keyword>
<dbReference type="STRING" id="1441469.A0A225AQI4"/>
<dbReference type="GeneID" id="31000742"/>
<feature type="domain" description="RNase H type-1" evidence="7">
    <location>
        <begin position="248"/>
        <end position="407"/>
    </location>
</feature>